<dbReference type="InterPro" id="IPR053144">
    <property type="entry name" value="Acetyltransferase_Butenolide"/>
</dbReference>
<gene>
    <name evidence="2" type="ORF">SLS56_005477</name>
</gene>
<feature type="domain" description="N-acetyltransferase" evidence="1">
    <location>
        <begin position="19"/>
        <end position="170"/>
    </location>
</feature>
<reference evidence="2 3" key="1">
    <citation type="submission" date="2024-02" db="EMBL/GenBank/DDBJ databases">
        <title>De novo assembly and annotation of 12 fungi associated with fruit tree decline syndrome in Ontario, Canada.</title>
        <authorList>
            <person name="Sulman M."/>
            <person name="Ellouze W."/>
            <person name="Ilyukhin E."/>
        </authorList>
    </citation>
    <scope>NUCLEOTIDE SEQUENCE [LARGE SCALE GENOMIC DNA]</scope>
    <source>
        <strain evidence="2 3">M1-105</strain>
    </source>
</reference>
<dbReference type="Pfam" id="PF00583">
    <property type="entry name" value="Acetyltransf_1"/>
    <property type="match status" value="1"/>
</dbReference>
<dbReference type="PANTHER" id="PTHR43233">
    <property type="entry name" value="FAMILY N-ACETYLTRANSFERASE, PUTATIVE (AFU_ORTHOLOGUE AFUA_6G03350)-RELATED"/>
    <property type="match status" value="1"/>
</dbReference>
<dbReference type="PANTHER" id="PTHR43233:SF1">
    <property type="entry name" value="FAMILY N-ACETYLTRANSFERASE, PUTATIVE (AFU_ORTHOLOGUE AFUA_6G03350)-RELATED"/>
    <property type="match status" value="1"/>
</dbReference>
<dbReference type="PROSITE" id="PS51186">
    <property type="entry name" value="GNAT"/>
    <property type="match status" value="1"/>
</dbReference>
<name>A0ABR3STK6_9PEZI</name>
<evidence type="ECO:0000313" key="2">
    <source>
        <dbReference type="EMBL" id="KAL1629253.1"/>
    </source>
</evidence>
<dbReference type="CDD" id="cd04301">
    <property type="entry name" value="NAT_SF"/>
    <property type="match status" value="1"/>
</dbReference>
<evidence type="ECO:0000259" key="1">
    <source>
        <dbReference type="PROSITE" id="PS51186"/>
    </source>
</evidence>
<keyword evidence="3" id="KW-1185">Reference proteome</keyword>
<protein>
    <recommendedName>
        <fullName evidence="1">N-acetyltransferase domain-containing protein</fullName>
    </recommendedName>
</protein>
<comment type="caution">
    <text evidence="2">The sequence shown here is derived from an EMBL/GenBank/DDBJ whole genome shotgun (WGS) entry which is preliminary data.</text>
</comment>
<evidence type="ECO:0000313" key="3">
    <source>
        <dbReference type="Proteomes" id="UP001521116"/>
    </source>
</evidence>
<proteinExistence type="predicted"/>
<dbReference type="SUPFAM" id="SSF55729">
    <property type="entry name" value="Acyl-CoA N-acyltransferases (Nat)"/>
    <property type="match status" value="1"/>
</dbReference>
<dbReference type="Gene3D" id="3.40.630.30">
    <property type="match status" value="1"/>
</dbReference>
<organism evidence="2 3">
    <name type="scientific">Neofusicoccum ribis</name>
    <dbReference type="NCBI Taxonomy" id="45134"/>
    <lineage>
        <taxon>Eukaryota</taxon>
        <taxon>Fungi</taxon>
        <taxon>Dikarya</taxon>
        <taxon>Ascomycota</taxon>
        <taxon>Pezizomycotina</taxon>
        <taxon>Dothideomycetes</taxon>
        <taxon>Dothideomycetes incertae sedis</taxon>
        <taxon>Botryosphaeriales</taxon>
        <taxon>Botryosphaeriaceae</taxon>
        <taxon>Neofusicoccum</taxon>
    </lineage>
</organism>
<sequence length="175" mass="19736">MQPRQWQRQGGDQTFIVSTDPSLISHEFVQDSFAGPSMYWAGPLSQESLDAILQNSCFFGLFVQSSKPGQQETIDRSTLKQIGMARLVTDYATLAFLTDVFVSSEFQGKGLAKWMMRCIKELTDAMPEIRRVMFMAKRAPHAIKFYEDALGAEVHDQEKSHVVFMSTDNTPDVDA</sequence>
<accession>A0ABR3STK6</accession>
<dbReference type="InterPro" id="IPR016181">
    <property type="entry name" value="Acyl_CoA_acyltransferase"/>
</dbReference>
<dbReference type="EMBL" id="JAJVDC020000055">
    <property type="protein sequence ID" value="KAL1629253.1"/>
    <property type="molecule type" value="Genomic_DNA"/>
</dbReference>
<dbReference type="InterPro" id="IPR000182">
    <property type="entry name" value="GNAT_dom"/>
</dbReference>
<dbReference type="Proteomes" id="UP001521116">
    <property type="component" value="Unassembled WGS sequence"/>
</dbReference>